<dbReference type="PANTHER" id="PTHR12455:SF0">
    <property type="entry name" value="NUCLEOLAR COMPLEX PROTEIN 4 HOMOLOG"/>
    <property type="match status" value="1"/>
</dbReference>
<evidence type="ECO:0000313" key="5">
    <source>
        <dbReference type="Proteomes" id="UP000037035"/>
    </source>
</evidence>
<evidence type="ECO:0000259" key="3">
    <source>
        <dbReference type="Pfam" id="PF03914"/>
    </source>
</evidence>
<feature type="region of interest" description="Disordered" evidence="2">
    <location>
        <begin position="276"/>
        <end position="333"/>
    </location>
</feature>
<feature type="domain" description="CCAAT-binding factor" evidence="3">
    <location>
        <begin position="406"/>
        <end position="520"/>
    </location>
</feature>
<dbReference type="Pfam" id="PF03914">
    <property type="entry name" value="CBF"/>
    <property type="match status" value="1"/>
</dbReference>
<accession>A0A0L6UUC7</accession>
<dbReference type="InterPro" id="IPR005612">
    <property type="entry name" value="CCAAT-binding_factor"/>
</dbReference>
<dbReference type="VEuPathDB" id="FungiDB:VP01_3672g2"/>
<sequence length="599" mass="67248">MSKATKQALKQIHQYEQQIKQSLNQDLNPIADLVEKLSNHREEEVPVIHALIYTLHRIFSSLIRQGRIHGTPSTSASSSSTGDNPEAVKLVKDWLKTQYSQFIECLLALLRRTSEEEGAQIELDSLTILLNLVRCESEVIGALKYSPNSHSHADLKYPAAGFQSSTFLKLVKALLIPSDHGQVPIAVRAEFILRYLNYCDDIRFRFLKDARFLCQSLNPDYCQAGRKMKPTKAVSANDNSEGQIKGLARNLLIYLEALTAMPTQVEELNQFWTGKPHELPSPSTKRKSLGTVAESQTRKKFKTASDGSTGIFDDPPTESESSEPEEEEERVSKKSCHPLLSLRAHQKAFSDCWISFLSLQNLSETDIKRVLKILHHQVILHMPDPKILMDFLVDCLDYGGSISVLSLNALFTLMTKHNLHLPVNIIASFIKKIARLSLFAPPGAIITVVPFCYNLIKTHPTAMAMLHRAPQSDSGALKALENSDPFKLEEPDPLKTDAIFSSAWEFVGLRSHYLSSISTLFKVFQESFDKPNYDLEDFLDHTYSSLIETELSRVVKKPPALSLFALAYKDPLLPSTSSTPKNSKSRVVVDDIVSQMWNI</sequence>
<comment type="similarity">
    <text evidence="1">Belongs to the CBF/MAK21 family.</text>
</comment>
<dbReference type="InterPro" id="IPR027193">
    <property type="entry name" value="Noc4"/>
</dbReference>
<evidence type="ECO:0000313" key="4">
    <source>
        <dbReference type="EMBL" id="KNZ52151.1"/>
    </source>
</evidence>
<dbReference type="GO" id="GO:0042254">
    <property type="term" value="P:ribosome biogenesis"/>
    <property type="evidence" value="ECO:0007669"/>
    <property type="project" value="InterPro"/>
</dbReference>
<comment type="caution">
    <text evidence="4">The sequence shown here is derived from an EMBL/GenBank/DDBJ whole genome shotgun (WGS) entry which is preliminary data.</text>
</comment>
<organism evidence="4 5">
    <name type="scientific">Puccinia sorghi</name>
    <dbReference type="NCBI Taxonomy" id="27349"/>
    <lineage>
        <taxon>Eukaryota</taxon>
        <taxon>Fungi</taxon>
        <taxon>Dikarya</taxon>
        <taxon>Basidiomycota</taxon>
        <taxon>Pucciniomycotina</taxon>
        <taxon>Pucciniomycetes</taxon>
        <taxon>Pucciniales</taxon>
        <taxon>Pucciniaceae</taxon>
        <taxon>Puccinia</taxon>
    </lineage>
</organism>
<feature type="compositionally biased region" description="Acidic residues" evidence="2">
    <location>
        <begin position="315"/>
        <end position="329"/>
    </location>
</feature>
<dbReference type="PANTHER" id="PTHR12455">
    <property type="entry name" value="NUCLEOLAR COMPLEX PROTEIN 4"/>
    <property type="match status" value="1"/>
</dbReference>
<reference evidence="4 5" key="1">
    <citation type="submission" date="2015-08" db="EMBL/GenBank/DDBJ databases">
        <title>Next Generation Sequencing and Analysis of the Genome of Puccinia sorghi L Schw, the Causal Agent of Maize Common Rust.</title>
        <authorList>
            <person name="Rochi L."/>
            <person name="Burguener G."/>
            <person name="Darino M."/>
            <person name="Turjanski A."/>
            <person name="Kreff E."/>
            <person name="Dieguez M.J."/>
            <person name="Sacco F."/>
        </authorList>
    </citation>
    <scope>NUCLEOTIDE SEQUENCE [LARGE SCALE GENOMIC DNA]</scope>
    <source>
        <strain evidence="4 5">RO10H11247</strain>
    </source>
</reference>
<dbReference type="STRING" id="27349.A0A0L6UUC7"/>
<dbReference type="GO" id="GO:0030692">
    <property type="term" value="C:Noc4p-Nop14p complex"/>
    <property type="evidence" value="ECO:0007669"/>
    <property type="project" value="TreeGrafter"/>
</dbReference>
<evidence type="ECO:0000256" key="2">
    <source>
        <dbReference type="SAM" id="MobiDB-lite"/>
    </source>
</evidence>
<proteinExistence type="inferred from homology"/>
<dbReference type="GO" id="GO:0032040">
    <property type="term" value="C:small-subunit processome"/>
    <property type="evidence" value="ECO:0007669"/>
    <property type="project" value="TreeGrafter"/>
</dbReference>
<dbReference type="Proteomes" id="UP000037035">
    <property type="component" value="Unassembled WGS sequence"/>
</dbReference>
<name>A0A0L6UUC7_9BASI</name>
<evidence type="ECO:0000256" key="1">
    <source>
        <dbReference type="ARBA" id="ARBA00007797"/>
    </source>
</evidence>
<keyword evidence="5" id="KW-1185">Reference proteome</keyword>
<gene>
    <name evidence="4" type="ORF">VP01_3672g2</name>
</gene>
<dbReference type="EMBL" id="LAVV01008693">
    <property type="protein sequence ID" value="KNZ52151.1"/>
    <property type="molecule type" value="Genomic_DNA"/>
</dbReference>
<protein>
    <recommendedName>
        <fullName evidence="3">CCAAT-binding factor domain-containing protein</fullName>
    </recommendedName>
</protein>
<dbReference type="OrthoDB" id="10263185at2759"/>
<dbReference type="AlphaFoldDB" id="A0A0L6UUC7"/>